<keyword evidence="1" id="KW-0472">Membrane</keyword>
<accession>A0A495J125</accession>
<keyword evidence="1" id="KW-0812">Transmembrane</keyword>
<evidence type="ECO:0000256" key="1">
    <source>
        <dbReference type="SAM" id="Phobius"/>
    </source>
</evidence>
<protein>
    <submittedName>
        <fullName evidence="2">Uncharacterized protein</fullName>
    </submittedName>
</protein>
<name>A0A495J125_9SPHI</name>
<dbReference type="EMBL" id="RBKU01000001">
    <property type="protein sequence ID" value="RKR82321.1"/>
    <property type="molecule type" value="Genomic_DNA"/>
</dbReference>
<reference evidence="2 3" key="1">
    <citation type="submission" date="2018-10" db="EMBL/GenBank/DDBJ databases">
        <title>Genomic Encyclopedia of Archaeal and Bacterial Type Strains, Phase II (KMG-II): from individual species to whole genera.</title>
        <authorList>
            <person name="Goeker M."/>
        </authorList>
    </citation>
    <scope>NUCLEOTIDE SEQUENCE [LARGE SCALE GENOMIC DNA]</scope>
    <source>
        <strain evidence="2 3">DSM 18602</strain>
    </source>
</reference>
<dbReference type="Proteomes" id="UP000268007">
    <property type="component" value="Unassembled WGS sequence"/>
</dbReference>
<comment type="caution">
    <text evidence="2">The sequence shown here is derived from an EMBL/GenBank/DDBJ whole genome shotgun (WGS) entry which is preliminary data.</text>
</comment>
<dbReference type="AlphaFoldDB" id="A0A495J125"/>
<gene>
    <name evidence="2" type="ORF">BDD43_2497</name>
</gene>
<organism evidence="2 3">
    <name type="scientific">Mucilaginibacter gracilis</name>
    <dbReference type="NCBI Taxonomy" id="423350"/>
    <lineage>
        <taxon>Bacteria</taxon>
        <taxon>Pseudomonadati</taxon>
        <taxon>Bacteroidota</taxon>
        <taxon>Sphingobacteriia</taxon>
        <taxon>Sphingobacteriales</taxon>
        <taxon>Sphingobacteriaceae</taxon>
        <taxon>Mucilaginibacter</taxon>
    </lineage>
</organism>
<keyword evidence="1" id="KW-1133">Transmembrane helix</keyword>
<sequence length="52" mass="6208">MAQNIYNQNTPLWHTLLFLSVDWATILVVILALVLIGYLLRWFIYLLKKLFN</sequence>
<proteinExistence type="predicted"/>
<evidence type="ECO:0000313" key="2">
    <source>
        <dbReference type="EMBL" id="RKR82321.1"/>
    </source>
</evidence>
<feature type="transmembrane region" description="Helical" evidence="1">
    <location>
        <begin position="23"/>
        <end position="47"/>
    </location>
</feature>
<keyword evidence="3" id="KW-1185">Reference proteome</keyword>
<evidence type="ECO:0000313" key="3">
    <source>
        <dbReference type="Proteomes" id="UP000268007"/>
    </source>
</evidence>